<dbReference type="AlphaFoldDB" id="A0AAV1CVI0"/>
<reference evidence="1" key="1">
    <citation type="submission" date="2023-03" db="EMBL/GenBank/DDBJ databases">
        <authorList>
            <person name="Julca I."/>
        </authorList>
    </citation>
    <scope>NUCLEOTIDE SEQUENCE</scope>
</reference>
<organism evidence="1 2">
    <name type="scientific">Oldenlandia corymbosa var. corymbosa</name>
    <dbReference type="NCBI Taxonomy" id="529605"/>
    <lineage>
        <taxon>Eukaryota</taxon>
        <taxon>Viridiplantae</taxon>
        <taxon>Streptophyta</taxon>
        <taxon>Embryophyta</taxon>
        <taxon>Tracheophyta</taxon>
        <taxon>Spermatophyta</taxon>
        <taxon>Magnoliopsida</taxon>
        <taxon>eudicotyledons</taxon>
        <taxon>Gunneridae</taxon>
        <taxon>Pentapetalae</taxon>
        <taxon>asterids</taxon>
        <taxon>lamiids</taxon>
        <taxon>Gentianales</taxon>
        <taxon>Rubiaceae</taxon>
        <taxon>Rubioideae</taxon>
        <taxon>Spermacoceae</taxon>
        <taxon>Hedyotis-Oldenlandia complex</taxon>
        <taxon>Oldenlandia</taxon>
    </lineage>
</organism>
<keyword evidence="2" id="KW-1185">Reference proteome</keyword>
<dbReference type="EMBL" id="OX459120">
    <property type="protein sequence ID" value="CAI9099376.1"/>
    <property type="molecule type" value="Genomic_DNA"/>
</dbReference>
<accession>A0AAV1CVI0</accession>
<name>A0AAV1CVI0_OLDCO</name>
<protein>
    <submittedName>
        <fullName evidence="1">OLC1v1036185C1</fullName>
    </submittedName>
</protein>
<evidence type="ECO:0000313" key="2">
    <source>
        <dbReference type="Proteomes" id="UP001161247"/>
    </source>
</evidence>
<gene>
    <name evidence="1" type="ORF">OLC1_LOCUS9411</name>
</gene>
<dbReference type="Proteomes" id="UP001161247">
    <property type="component" value="Chromosome 3"/>
</dbReference>
<proteinExistence type="predicted"/>
<evidence type="ECO:0000313" key="1">
    <source>
        <dbReference type="EMBL" id="CAI9099376.1"/>
    </source>
</evidence>
<sequence length="126" mass="14296">MENFNKILNDVDKKGGAILSWKGREEMKGMLRRSWTFSTGFVSVTQRRQGELEIRKPNKIQGSGRDSEQKLAIDRIHRFGNQGSDEENGSDIEDWTRECGVKRGNRYVDGRSKGILGEKGKVGMGY</sequence>